<dbReference type="EMBL" id="JBAWTH010000142">
    <property type="protein sequence ID" value="KAL2275091.1"/>
    <property type="molecule type" value="Genomic_DNA"/>
</dbReference>
<feature type="region of interest" description="Disordered" evidence="1">
    <location>
        <begin position="654"/>
        <end position="695"/>
    </location>
</feature>
<sequence>MDPRGQHQLDLCGSPTATLFVFEWDNMRSIAESRGVVLEKSPFYPSVEVRIQQEDAQGLAQGMSRRIFASHIELRAILERHEAAIQKRWLKKTNAQRRAMLLKVWPKMALEHHADFAAFKAIARQHYKGTRDRNDGWDKAKHRDPFMWPYINQEDLSKPKALLLLLNARGRHNPCDFAAADGDALRLGKTSNVIVPICVKQNTMILNGATRPEEYGRLLAWQEHAYAFDWLRSAKQFKPQEGFMILEAQEGLLAFLVDCCKNILHDIPEDAITSSKYQIREEPQLKTEAETTGFDSLAVMTAEEPYRVPAHLDLERMEALLAARTSAAEDHLWSLREDPGYFSETLWDISEHRPELFKDESRKAHPALDKANKSVFWARVAGEVLFNAYYELEIFSELHKQAQELRVLQLKHADVISPTKDLPTDYLRAIFKFRHFLDRATVMPIAQLRLYIKVSPSFRNIHYLTTVHDAMSSKGWINERLVKQTKFESELLYLLSILREDGGQMYSNMRMPVVMDELERLLDSDPKAKDLVSQCVAGVIGDLSILSQCFKQLESYQPWARGFDQVMPDYMDGIMKDVEAKRQPWRSSRSAELRSFKDETNMSQALKTGDISSGKLAYPIDKRRTRENVGVLRQSEASLDAFWAFVDQVVQDGASTPNDSAVSSMLSQRRTMQRTPEWVEPIKKSKKAETSPTTDQAVEALYKPLSSLYFDLGPRKANVPDENLTKTKVKTKGTATPPPTVAADDPLEDSNPSDAQPTIAVDARALKVFRTIFHNPSAAAPQGEIPWQDFLHAMASIGSAAEKLYGSAWQFRPVSLGIDRNIQFHEPHPRGKVPFLIARRMGRRLSRAYGWNLEMFTLKGN</sequence>
<dbReference type="PANTHER" id="PTHR40788:SF2">
    <property type="entry name" value="CLR5 DOMAIN-CONTAINING PROTEIN"/>
    <property type="match status" value="1"/>
</dbReference>
<proteinExistence type="predicted"/>
<dbReference type="PANTHER" id="PTHR40788">
    <property type="entry name" value="CLR5 DOMAIN-CONTAINING PROTEIN-RELATED"/>
    <property type="match status" value="1"/>
</dbReference>
<reference evidence="2 3" key="1">
    <citation type="submission" date="2024-03" db="EMBL/GenBank/DDBJ databases">
        <title>A high-quality draft genome sequence of Diaporthe vaccinii, a causative agent of upright dieback and viscid rot disease in cranberry plants.</title>
        <authorList>
            <person name="Sarrasin M."/>
            <person name="Lang B.F."/>
            <person name="Burger G."/>
        </authorList>
    </citation>
    <scope>NUCLEOTIDE SEQUENCE [LARGE SCALE GENOMIC DNA]</scope>
    <source>
        <strain evidence="2 3">IS7</strain>
    </source>
</reference>
<organism evidence="2 3">
    <name type="scientific">Diaporthe vaccinii</name>
    <dbReference type="NCBI Taxonomy" id="105482"/>
    <lineage>
        <taxon>Eukaryota</taxon>
        <taxon>Fungi</taxon>
        <taxon>Dikarya</taxon>
        <taxon>Ascomycota</taxon>
        <taxon>Pezizomycotina</taxon>
        <taxon>Sordariomycetes</taxon>
        <taxon>Sordariomycetidae</taxon>
        <taxon>Diaporthales</taxon>
        <taxon>Diaporthaceae</taxon>
        <taxon>Diaporthe</taxon>
        <taxon>Diaporthe eres species complex</taxon>
    </lineage>
</organism>
<accession>A0ABR4DY38</accession>
<dbReference type="Proteomes" id="UP001600888">
    <property type="component" value="Unassembled WGS sequence"/>
</dbReference>
<feature type="compositionally biased region" description="Polar residues" evidence="1">
    <location>
        <begin position="654"/>
        <end position="674"/>
    </location>
</feature>
<evidence type="ECO:0000313" key="3">
    <source>
        <dbReference type="Proteomes" id="UP001600888"/>
    </source>
</evidence>
<keyword evidence="3" id="KW-1185">Reference proteome</keyword>
<name>A0ABR4DY38_9PEZI</name>
<feature type="compositionally biased region" description="Basic and acidic residues" evidence="1">
    <location>
        <begin position="680"/>
        <end position="689"/>
    </location>
</feature>
<comment type="caution">
    <text evidence="2">The sequence shown here is derived from an EMBL/GenBank/DDBJ whole genome shotgun (WGS) entry which is preliminary data.</text>
</comment>
<feature type="region of interest" description="Disordered" evidence="1">
    <location>
        <begin position="720"/>
        <end position="754"/>
    </location>
</feature>
<gene>
    <name evidence="2" type="ORF">FJTKL_02541</name>
</gene>
<evidence type="ECO:0000256" key="1">
    <source>
        <dbReference type="SAM" id="MobiDB-lite"/>
    </source>
</evidence>
<protein>
    <submittedName>
        <fullName evidence="2">Uncharacterized protein</fullName>
    </submittedName>
</protein>
<evidence type="ECO:0000313" key="2">
    <source>
        <dbReference type="EMBL" id="KAL2275091.1"/>
    </source>
</evidence>